<dbReference type="Proteomes" id="UP000192578">
    <property type="component" value="Unassembled WGS sequence"/>
</dbReference>
<evidence type="ECO:0000313" key="11">
    <source>
        <dbReference type="Proteomes" id="UP000192578"/>
    </source>
</evidence>
<evidence type="ECO:0000256" key="6">
    <source>
        <dbReference type="ARBA" id="ARBA00022989"/>
    </source>
</evidence>
<comment type="caution">
    <text evidence="10">The sequence shown here is derived from an EMBL/GenBank/DDBJ whole genome shotgun (WGS) entry which is preliminary data.</text>
</comment>
<dbReference type="EMBL" id="MTYJ01000042">
    <property type="protein sequence ID" value="OQV19216.1"/>
    <property type="molecule type" value="Genomic_DNA"/>
</dbReference>
<feature type="compositionally biased region" description="Low complexity" evidence="8">
    <location>
        <begin position="294"/>
        <end position="303"/>
    </location>
</feature>
<dbReference type="OrthoDB" id="196709at2759"/>
<dbReference type="Pfam" id="PF06432">
    <property type="entry name" value="GPI2"/>
    <property type="match status" value="1"/>
</dbReference>
<dbReference type="AlphaFoldDB" id="A0A1W0WVJ4"/>
<dbReference type="PANTHER" id="PTHR12982">
    <property type="entry name" value="PHOSPHATIDYLINOSITOL GLYCAN, CLASS C"/>
    <property type="match status" value="1"/>
</dbReference>
<dbReference type="GO" id="GO:0000506">
    <property type="term" value="C:glycosylphosphatidylinositol-N-acetylglucosaminyltransferase (GPI-GnT) complex"/>
    <property type="evidence" value="ECO:0007669"/>
    <property type="project" value="TreeGrafter"/>
</dbReference>
<comment type="subcellular location">
    <subcellularLocation>
        <location evidence="1">Membrane</location>
        <topology evidence="1">Multi-pass membrane protein</topology>
    </subcellularLocation>
</comment>
<proteinExistence type="inferred from homology"/>
<dbReference type="PANTHER" id="PTHR12982:SF0">
    <property type="entry name" value="PHOSPHATIDYLINOSITOL N-ACETYLGLUCOSAMINYLTRANSFERASE SUBUNIT C"/>
    <property type="match status" value="1"/>
</dbReference>
<evidence type="ECO:0000256" key="1">
    <source>
        <dbReference type="ARBA" id="ARBA00004141"/>
    </source>
</evidence>
<reference evidence="11" key="1">
    <citation type="submission" date="2017-01" db="EMBL/GenBank/DDBJ databases">
        <title>Comparative genomics of anhydrobiosis in the tardigrade Hypsibius dujardini.</title>
        <authorList>
            <person name="Yoshida Y."/>
            <person name="Koutsovoulos G."/>
            <person name="Laetsch D."/>
            <person name="Stevens L."/>
            <person name="Kumar S."/>
            <person name="Horikawa D."/>
            <person name="Ishino K."/>
            <person name="Komine S."/>
            <person name="Tomita M."/>
            <person name="Blaxter M."/>
            <person name="Arakawa K."/>
        </authorList>
    </citation>
    <scope>NUCLEOTIDE SEQUENCE [LARGE SCALE GENOMIC DNA]</scope>
    <source>
        <strain evidence="11">Z151</strain>
    </source>
</reference>
<feature type="transmembrane region" description="Helical" evidence="9">
    <location>
        <begin position="244"/>
        <end position="264"/>
    </location>
</feature>
<evidence type="ECO:0000256" key="9">
    <source>
        <dbReference type="SAM" id="Phobius"/>
    </source>
</evidence>
<sequence>MANSHPAAHSRRILWKSQGTPDNHTDDDVFLRELRTNVNLRTYRFSEAVTGSAVLIQQICLVIFFTTIYAFMLEGRLSAWEVITGFSVTLVALHLVYRSLTQDRLAPSRKELHTFLVIYGFAFGISPILSTLTKSVSTDTIYSMVAGMLLANLAVHDYGPRAMVVSQAFSLNAAFAAAVCLASRLSSPLDAFALIIAAAGIFGLWPPMRSAVKEKRPRHFVWIAPALVLADFLLIAVISRFFAVLFVLFLAGIGLLCPALFVYLQRYKTTIHGPWDEAVIAPFDPTSTTPPPVGGTDDGPTPL</sequence>
<feature type="transmembrane region" description="Helical" evidence="9">
    <location>
        <begin position="191"/>
        <end position="208"/>
    </location>
</feature>
<keyword evidence="5 9" id="KW-0812">Transmembrane</keyword>
<feature type="transmembrane region" description="Helical" evidence="9">
    <location>
        <begin position="136"/>
        <end position="155"/>
    </location>
</feature>
<feature type="transmembrane region" description="Helical" evidence="9">
    <location>
        <begin position="162"/>
        <end position="185"/>
    </location>
</feature>
<evidence type="ECO:0000256" key="5">
    <source>
        <dbReference type="ARBA" id="ARBA00022692"/>
    </source>
</evidence>
<feature type="transmembrane region" description="Helical" evidence="9">
    <location>
        <begin position="77"/>
        <end position="100"/>
    </location>
</feature>
<keyword evidence="10" id="KW-0808">Transferase</keyword>
<accession>A0A1W0WVJ4</accession>
<evidence type="ECO:0000313" key="10">
    <source>
        <dbReference type="EMBL" id="OQV19216.1"/>
    </source>
</evidence>
<dbReference type="GO" id="GO:0016757">
    <property type="term" value="F:glycosyltransferase activity"/>
    <property type="evidence" value="ECO:0007669"/>
    <property type="project" value="UniProtKB-KW"/>
</dbReference>
<feature type="transmembrane region" description="Helical" evidence="9">
    <location>
        <begin position="48"/>
        <end position="71"/>
    </location>
</feature>
<comment type="similarity">
    <text evidence="3">Belongs to the PIGC family.</text>
</comment>
<feature type="transmembrane region" description="Helical" evidence="9">
    <location>
        <begin position="220"/>
        <end position="238"/>
    </location>
</feature>
<protein>
    <submittedName>
        <fullName evidence="10">Phosphatidylinositol N-acetylglucosaminyltransferase subunit C</fullName>
    </submittedName>
</protein>
<keyword evidence="6 9" id="KW-1133">Transmembrane helix</keyword>
<keyword evidence="10" id="KW-0328">Glycosyltransferase</keyword>
<dbReference type="UniPathway" id="UPA00196"/>
<evidence type="ECO:0000256" key="2">
    <source>
        <dbReference type="ARBA" id="ARBA00004687"/>
    </source>
</evidence>
<name>A0A1W0WVJ4_HYPEX</name>
<keyword evidence="7 9" id="KW-0472">Membrane</keyword>
<keyword evidence="11" id="KW-1185">Reference proteome</keyword>
<dbReference type="InterPro" id="IPR009450">
    <property type="entry name" value="Plno_GlcNAc_GPI2"/>
</dbReference>
<evidence type="ECO:0000256" key="8">
    <source>
        <dbReference type="SAM" id="MobiDB-lite"/>
    </source>
</evidence>
<comment type="pathway">
    <text evidence="2">Glycolipid biosynthesis; glycosylphosphatidylinositol-anchor biosynthesis.</text>
</comment>
<keyword evidence="4" id="KW-0337">GPI-anchor biosynthesis</keyword>
<dbReference type="GO" id="GO:0006506">
    <property type="term" value="P:GPI anchor biosynthetic process"/>
    <property type="evidence" value="ECO:0007669"/>
    <property type="project" value="UniProtKB-UniPathway"/>
</dbReference>
<evidence type="ECO:0000256" key="3">
    <source>
        <dbReference type="ARBA" id="ARBA00008321"/>
    </source>
</evidence>
<evidence type="ECO:0000256" key="4">
    <source>
        <dbReference type="ARBA" id="ARBA00022502"/>
    </source>
</evidence>
<dbReference type="PIRSF" id="PIRSF016104">
    <property type="entry name" value="GPI2"/>
    <property type="match status" value="1"/>
</dbReference>
<organism evidence="10 11">
    <name type="scientific">Hypsibius exemplaris</name>
    <name type="common">Freshwater tardigrade</name>
    <dbReference type="NCBI Taxonomy" id="2072580"/>
    <lineage>
        <taxon>Eukaryota</taxon>
        <taxon>Metazoa</taxon>
        <taxon>Ecdysozoa</taxon>
        <taxon>Tardigrada</taxon>
        <taxon>Eutardigrada</taxon>
        <taxon>Parachela</taxon>
        <taxon>Hypsibioidea</taxon>
        <taxon>Hypsibiidae</taxon>
        <taxon>Hypsibius</taxon>
    </lineage>
</organism>
<feature type="region of interest" description="Disordered" evidence="8">
    <location>
        <begin position="282"/>
        <end position="303"/>
    </location>
</feature>
<evidence type="ECO:0000256" key="7">
    <source>
        <dbReference type="ARBA" id="ARBA00023136"/>
    </source>
</evidence>
<gene>
    <name evidence="10" type="ORF">BV898_06851</name>
</gene>
<feature type="transmembrane region" description="Helical" evidence="9">
    <location>
        <begin position="112"/>
        <end position="130"/>
    </location>
</feature>